<dbReference type="AlphaFoldDB" id="A0A2N6K6P0"/>
<organism evidence="1 2">
    <name type="scientific">Fischerella muscicola CCMEE 5323</name>
    <dbReference type="NCBI Taxonomy" id="2019572"/>
    <lineage>
        <taxon>Bacteria</taxon>
        <taxon>Bacillati</taxon>
        <taxon>Cyanobacteriota</taxon>
        <taxon>Cyanophyceae</taxon>
        <taxon>Nostocales</taxon>
        <taxon>Hapalosiphonaceae</taxon>
        <taxon>Fischerella</taxon>
    </lineage>
</organism>
<dbReference type="Proteomes" id="UP000235036">
    <property type="component" value="Unassembled WGS sequence"/>
</dbReference>
<dbReference type="RefSeq" id="WP_102204941.1">
    <property type="nucleotide sequence ID" value="NZ_NRQW01000109.1"/>
</dbReference>
<protein>
    <submittedName>
        <fullName evidence="1">Uncharacterized protein</fullName>
    </submittedName>
</protein>
<accession>A0A2N6K6P0</accession>
<gene>
    <name evidence="1" type="ORF">CEN44_05305</name>
</gene>
<reference evidence="1 2" key="1">
    <citation type="submission" date="2017-08" db="EMBL/GenBank/DDBJ databases">
        <title>Genomes of Fischerella (Mastigocladus) sp. strains.</title>
        <authorList>
            <person name="Miller S.R."/>
        </authorList>
    </citation>
    <scope>NUCLEOTIDE SEQUENCE [LARGE SCALE GENOMIC DNA]</scope>
    <source>
        <strain evidence="1 2">CCMEE 5323</strain>
    </source>
</reference>
<proteinExistence type="predicted"/>
<keyword evidence="2" id="KW-1185">Reference proteome</keyword>
<dbReference type="EMBL" id="NRQW01000109">
    <property type="protein sequence ID" value="PLZ92657.1"/>
    <property type="molecule type" value="Genomic_DNA"/>
</dbReference>
<name>A0A2N6K6P0_FISMU</name>
<evidence type="ECO:0000313" key="1">
    <source>
        <dbReference type="EMBL" id="PLZ92657.1"/>
    </source>
</evidence>
<evidence type="ECO:0000313" key="2">
    <source>
        <dbReference type="Proteomes" id="UP000235036"/>
    </source>
</evidence>
<comment type="caution">
    <text evidence="1">The sequence shown here is derived from an EMBL/GenBank/DDBJ whole genome shotgun (WGS) entry which is preliminary data.</text>
</comment>
<sequence length="224" mass="25719">MAREITTYAHYKRVGQTPELLAGWIDDAVMGKFPLVDIKRTSFHHNTETSQDLDVLETTIATGYEVCRHVEVVDERLPLLCWQERVLIVHSPTLAKQQFQGLEKRLHNAQQKLMALTPQKGRGKRQINNLQVLFQKATAIVRQYRVEGLLSFDYECQETVEETYIGRGRPTSRPKQITQKIRYQIQTVIRNETAIAQAQKTFGWRAFVSNAPKSHLSVEQAVSS</sequence>